<evidence type="ECO:0000256" key="1">
    <source>
        <dbReference type="ARBA" id="ARBA00011353"/>
    </source>
</evidence>
<dbReference type="AlphaFoldDB" id="A0A7J6JKU8"/>
<dbReference type="Proteomes" id="UP000011096">
    <property type="component" value="Unassembled WGS sequence"/>
</dbReference>
<feature type="compositionally biased region" description="Polar residues" evidence="2">
    <location>
        <begin position="533"/>
        <end position="542"/>
    </location>
</feature>
<dbReference type="OrthoDB" id="3543857at2759"/>
<name>A0A7J6JKU8_COLFN</name>
<comment type="caution">
    <text evidence="4">The sequence shown here is derived from an EMBL/GenBank/DDBJ whole genome shotgun (WGS) entry which is preliminary data.</text>
</comment>
<dbReference type="InterPro" id="IPR023780">
    <property type="entry name" value="Chromo_domain"/>
</dbReference>
<dbReference type="RefSeq" id="XP_066009682.1">
    <property type="nucleotide sequence ID" value="XM_066150666.1"/>
</dbReference>
<organism evidence="4 5">
    <name type="scientific">Colletotrichum fructicola (strain Nara gc5)</name>
    <name type="common">Anthracnose fungus</name>
    <name type="synonym">Colletotrichum gloeosporioides (strain Nara gc5)</name>
    <dbReference type="NCBI Taxonomy" id="1213859"/>
    <lineage>
        <taxon>Eukaryota</taxon>
        <taxon>Fungi</taxon>
        <taxon>Dikarya</taxon>
        <taxon>Ascomycota</taxon>
        <taxon>Pezizomycotina</taxon>
        <taxon>Sordariomycetes</taxon>
        <taxon>Hypocreomycetidae</taxon>
        <taxon>Glomerellales</taxon>
        <taxon>Glomerellaceae</taxon>
        <taxon>Colletotrichum</taxon>
        <taxon>Colletotrichum gloeosporioides species complex</taxon>
    </lineage>
</organism>
<feature type="compositionally biased region" description="Pro residues" evidence="2">
    <location>
        <begin position="427"/>
        <end position="449"/>
    </location>
</feature>
<proteinExistence type="predicted"/>
<evidence type="ECO:0000256" key="2">
    <source>
        <dbReference type="SAM" id="MobiDB-lite"/>
    </source>
</evidence>
<dbReference type="CDD" id="cd00024">
    <property type="entry name" value="CD_CSD"/>
    <property type="match status" value="1"/>
</dbReference>
<dbReference type="Gene3D" id="2.40.50.40">
    <property type="match status" value="1"/>
</dbReference>
<feature type="compositionally biased region" description="Basic and acidic residues" evidence="2">
    <location>
        <begin position="272"/>
        <end position="282"/>
    </location>
</feature>
<dbReference type="Pfam" id="PF00385">
    <property type="entry name" value="Chromo"/>
    <property type="match status" value="1"/>
</dbReference>
<feature type="domain" description="Chromo" evidence="3">
    <location>
        <begin position="632"/>
        <end position="674"/>
    </location>
</feature>
<feature type="compositionally biased region" description="Polar residues" evidence="2">
    <location>
        <begin position="411"/>
        <end position="421"/>
    </location>
</feature>
<feature type="compositionally biased region" description="Basic residues" evidence="2">
    <location>
        <begin position="306"/>
        <end position="315"/>
    </location>
</feature>
<reference evidence="4 5" key="1">
    <citation type="submission" date="2012-08" db="EMBL/GenBank/DDBJ databases">
        <authorList>
            <person name="Gan P.H.P."/>
            <person name="Ikeda K."/>
            <person name="Irieda H."/>
            <person name="Narusaka M."/>
            <person name="O'Connell R.J."/>
            <person name="Narusaka Y."/>
            <person name="Takano Y."/>
            <person name="Kubo Y."/>
            <person name="Shirasu K."/>
        </authorList>
    </citation>
    <scope>NUCLEOTIDE SEQUENCE [LARGE SCALE GENOMIC DNA]</scope>
    <source>
        <strain evidence="4 5">Nara gc5</strain>
    </source>
</reference>
<dbReference type="SUPFAM" id="SSF54160">
    <property type="entry name" value="Chromo domain-like"/>
    <property type="match status" value="1"/>
</dbReference>
<sequence length="769" mass="84246">MAACAEKKTNLDLKALDFLPSHTSQSNQTSARNGVSLPQTGLENHLPALTSCCDFPVLRRGSGVATDTRRHELQNREPLPTTGRRNSSPKPATRPEERVKNLLPHGDSQKKVTTMSRRTTVWFGRPSPTSRQPNTTSSSSHVELAVVFKDIATYRPYTPGTGPPLRPITLVPVRDSTAYIRDEFFVPPPLSQDGKKRLQYIVGWSDLPAARLVVDAERVTDYVSPAAYEDWCAARAAERDEEERRREEEENVRAVAEAEARERGMLVLRNGVKDTPRKDVVTGKRKRRTKAEMAAARAETPVEGHGKRKPGRPKKGAPSLSTPSKARLEEFRELETEAEGGTETPDDEEAIFRQLNGDEPVSAADSLAEEEYDSREEGAMPSLEPPVKKRRRISPGPTLSRLLPGIETDSGRSTPFDSSRVATSSPALPPLPPTSQAARPPPQTFPPVPQASATYESTPPAGAKKITPIQPPIPPKRSLLSMRDPPSSSSPHLQPTSSKTTTPTPKQWQPPPNIKETAITPPINGVALKSKPRTNSLSGTVVSTPRTTASAPPAPTTAIPPRTGFTPAAQSATPWSLSRPPPPPSQPINPTESAATPKPKPKLLPKPSPSKSTINVLDPDRDELSDVYEVLRLEGLQIRHVRGKPVRYFAVRWKGNWPPDQNPTWEPESNIPRYMTKKYLLNNPTPVKGKNGNGTLDKYLSPGWSQRKYSSVSEAFEGGDPEVAAAQEVQDEEAMEDEEEEEGEGEGEGDEMLVVTDEPPPRVQPTLSW</sequence>
<feature type="region of interest" description="Disordered" evidence="2">
    <location>
        <begin position="710"/>
        <end position="769"/>
    </location>
</feature>
<keyword evidence="5" id="KW-1185">Reference proteome</keyword>
<accession>A0A7J6JKU8</accession>
<dbReference type="GeneID" id="43620960"/>
<gene>
    <name evidence="4" type="ORF">CGGC5_v000380</name>
</gene>
<feature type="compositionally biased region" description="Acidic residues" evidence="2">
    <location>
        <begin position="336"/>
        <end position="349"/>
    </location>
</feature>
<evidence type="ECO:0000313" key="4">
    <source>
        <dbReference type="EMBL" id="KAF4491028.1"/>
    </source>
</evidence>
<feature type="compositionally biased region" description="Acidic residues" evidence="2">
    <location>
        <begin position="729"/>
        <end position="751"/>
    </location>
</feature>
<feature type="compositionally biased region" description="Low complexity" evidence="2">
    <location>
        <begin position="543"/>
        <end position="563"/>
    </location>
</feature>
<dbReference type="InterPro" id="IPR016197">
    <property type="entry name" value="Chromo-like_dom_sf"/>
</dbReference>
<dbReference type="EMBL" id="ANPB02000001">
    <property type="protein sequence ID" value="KAF4491028.1"/>
    <property type="molecule type" value="Genomic_DNA"/>
</dbReference>
<evidence type="ECO:0000259" key="3">
    <source>
        <dbReference type="Pfam" id="PF00385"/>
    </source>
</evidence>
<feature type="compositionally biased region" description="Basic and acidic residues" evidence="2">
    <location>
        <begin position="326"/>
        <end position="335"/>
    </location>
</feature>
<feature type="compositionally biased region" description="Low complexity" evidence="2">
    <location>
        <begin position="485"/>
        <end position="507"/>
    </location>
</feature>
<feature type="region of interest" description="Disordered" evidence="2">
    <location>
        <begin position="64"/>
        <end position="115"/>
    </location>
</feature>
<evidence type="ECO:0000313" key="5">
    <source>
        <dbReference type="Proteomes" id="UP000011096"/>
    </source>
</evidence>
<dbReference type="InParanoid" id="A0A7J6JKU8"/>
<comment type="subunit">
    <text evidence="1">Component of the NuA4 histone acetyltransferase complex.</text>
</comment>
<feature type="region of interest" description="Disordered" evidence="2">
    <location>
        <begin position="272"/>
        <end position="621"/>
    </location>
</feature>
<protein>
    <recommendedName>
        <fullName evidence="3">Chromo domain-containing protein</fullName>
    </recommendedName>
</protein>
<reference evidence="4 5" key="2">
    <citation type="submission" date="2020-04" db="EMBL/GenBank/DDBJ databases">
        <title>Genome sequencing and assembly of multiple isolates from the Colletotrichum gloeosporioides species complex.</title>
        <authorList>
            <person name="Gan P."/>
            <person name="Shirasu K."/>
        </authorList>
    </citation>
    <scope>NUCLEOTIDE SEQUENCE [LARGE SCALE GENOMIC DNA]</scope>
    <source>
        <strain evidence="4 5">Nara gc5</strain>
    </source>
</reference>